<dbReference type="Pfam" id="PF09341">
    <property type="entry name" value="Pcc1"/>
    <property type="match status" value="1"/>
</dbReference>
<dbReference type="PANTHER" id="PTHR31283">
    <property type="entry name" value="EKC/KEOPS COMPLEX SUBUNIT PCC1 FAMILY MEMBER"/>
    <property type="match status" value="1"/>
</dbReference>
<dbReference type="Gene3D" id="3.30.310.50">
    <property type="entry name" value="Alpha-D-phosphohexomutase, C-terminal domain"/>
    <property type="match status" value="1"/>
</dbReference>
<name>A0A7C8NRB5_ORBOL</name>
<dbReference type="InterPro" id="IPR015419">
    <property type="entry name" value="CTAG/Pcc1"/>
</dbReference>
<sequence>MADSDFPHSLVLNVPLPTPRLAAILARSLSVDKELSPFVQRSFSVAPDAAEVLVINYKASTARMLRVAVNGCMESLNLVLEVCQELDQDALEESIEFSYLHEIIMADLPPTLPPGAETLSIVLPHKPSASLSCTFIKGTTNILIVFLNGLGLPQSHWWPCITQILSLDPIHPSILTYDRYGQGLTADPDPQDDGQSPLPPGHRHDLISVTKDLHILIDTISKTQQILLSETPLIFVANSIGCPLARYYSQTYPATVAGLVLLDSYMTDTNFIDLYPDPDAPGFDEHSLPDGITVEDIRAAREGMGKLFHPSVTNKEGFWRGNITLLLPHSFEPKLLGWKEGDIGGKGPYVTVVGHDWNAFAEESLRMKGMTKAVAMAYTNPAWGLYNEGLVNITSEERGRRLIASGAGHFIQQGRPDLVAEEVQKVVVLVAEEASP</sequence>
<dbReference type="AlphaFoldDB" id="A0A7C8NRB5"/>
<dbReference type="PANTHER" id="PTHR31283:SF5">
    <property type="entry name" value="EKC_KEOPS COMPLEX SUBUNIT LAGE3"/>
    <property type="match status" value="1"/>
</dbReference>
<evidence type="ECO:0000259" key="3">
    <source>
        <dbReference type="Pfam" id="PF12697"/>
    </source>
</evidence>
<dbReference type="GO" id="GO:0000408">
    <property type="term" value="C:EKC/KEOPS complex"/>
    <property type="evidence" value="ECO:0007669"/>
    <property type="project" value="TreeGrafter"/>
</dbReference>
<comment type="similarity">
    <text evidence="1">Belongs to the CTAG/PCC1 family.</text>
</comment>
<dbReference type="Proteomes" id="UP000480548">
    <property type="component" value="Unassembled WGS sequence"/>
</dbReference>
<dbReference type="InterPro" id="IPR000073">
    <property type="entry name" value="AB_hydrolase_1"/>
</dbReference>
<feature type="domain" description="AB hydrolase-1" evidence="3">
    <location>
        <begin position="144"/>
        <end position="421"/>
    </location>
</feature>
<evidence type="ECO:0000256" key="1">
    <source>
        <dbReference type="ARBA" id="ARBA00007073"/>
    </source>
</evidence>
<reference evidence="4 5" key="1">
    <citation type="submission" date="2019-06" db="EMBL/GenBank/DDBJ databases">
        <authorList>
            <person name="Palmer J.M."/>
        </authorList>
    </citation>
    <scope>NUCLEOTIDE SEQUENCE [LARGE SCALE GENOMIC DNA]</scope>
    <source>
        <strain evidence="4 5">TWF703</strain>
    </source>
</reference>
<dbReference type="Pfam" id="PF12697">
    <property type="entry name" value="Abhydrolase_6"/>
    <property type="match status" value="1"/>
</dbReference>
<organism evidence="4 5">
    <name type="scientific">Orbilia oligospora</name>
    <name type="common">Nematode-trapping fungus</name>
    <name type="synonym">Arthrobotrys oligospora</name>
    <dbReference type="NCBI Taxonomy" id="2813651"/>
    <lineage>
        <taxon>Eukaryota</taxon>
        <taxon>Fungi</taxon>
        <taxon>Dikarya</taxon>
        <taxon>Ascomycota</taxon>
        <taxon>Pezizomycotina</taxon>
        <taxon>Orbiliomycetes</taxon>
        <taxon>Orbiliales</taxon>
        <taxon>Orbiliaceae</taxon>
        <taxon>Orbilia</taxon>
    </lineage>
</organism>
<evidence type="ECO:0000256" key="2">
    <source>
        <dbReference type="SAM" id="MobiDB-lite"/>
    </source>
</evidence>
<protein>
    <recommendedName>
        <fullName evidence="3">AB hydrolase-1 domain-containing protein</fullName>
    </recommendedName>
</protein>
<accession>A0A7C8NRB5</accession>
<dbReference type="SUPFAM" id="SSF53474">
    <property type="entry name" value="alpha/beta-Hydrolases"/>
    <property type="match status" value="1"/>
</dbReference>
<dbReference type="InterPro" id="IPR029058">
    <property type="entry name" value="AB_hydrolase_fold"/>
</dbReference>
<proteinExistence type="inferred from homology"/>
<gene>
    <name evidence="4" type="ORF">TWF703_000176</name>
</gene>
<comment type="caution">
    <text evidence="4">The sequence shown here is derived from an EMBL/GenBank/DDBJ whole genome shotgun (WGS) entry which is preliminary data.</text>
</comment>
<evidence type="ECO:0000313" key="4">
    <source>
        <dbReference type="EMBL" id="KAF3147335.1"/>
    </source>
</evidence>
<dbReference type="Gene3D" id="3.40.50.1820">
    <property type="entry name" value="alpha/beta hydrolase"/>
    <property type="match status" value="1"/>
</dbReference>
<dbReference type="EMBL" id="WIQZ01000001">
    <property type="protein sequence ID" value="KAF3147335.1"/>
    <property type="molecule type" value="Genomic_DNA"/>
</dbReference>
<feature type="region of interest" description="Disordered" evidence="2">
    <location>
        <begin position="182"/>
        <end position="203"/>
    </location>
</feature>
<dbReference type="GO" id="GO:0070525">
    <property type="term" value="P:tRNA threonylcarbamoyladenosine metabolic process"/>
    <property type="evidence" value="ECO:0007669"/>
    <property type="project" value="TreeGrafter"/>
</dbReference>
<evidence type="ECO:0000313" key="5">
    <source>
        <dbReference type="Proteomes" id="UP000480548"/>
    </source>
</evidence>